<feature type="domain" description="Integral membrane bound transporter" evidence="7">
    <location>
        <begin position="370"/>
        <end position="495"/>
    </location>
</feature>
<evidence type="ECO:0000256" key="4">
    <source>
        <dbReference type="ARBA" id="ARBA00023136"/>
    </source>
</evidence>
<keyword evidence="2 6" id="KW-0812">Transmembrane</keyword>
<organism evidence="8 9">
    <name type="scientific">Kitasatospora setae (strain ATCC 33774 / DSM 43861 / JCM 3304 / KCC A-0304 / NBRC 14216 / KM-6054)</name>
    <name type="common">Streptomyces setae</name>
    <dbReference type="NCBI Taxonomy" id="452652"/>
    <lineage>
        <taxon>Bacteria</taxon>
        <taxon>Bacillati</taxon>
        <taxon>Actinomycetota</taxon>
        <taxon>Actinomycetes</taxon>
        <taxon>Kitasatosporales</taxon>
        <taxon>Streptomycetaceae</taxon>
        <taxon>Kitasatospora</taxon>
    </lineage>
</organism>
<dbReference type="Pfam" id="PF13515">
    <property type="entry name" value="FUSC_2"/>
    <property type="match status" value="1"/>
</dbReference>
<dbReference type="HOGENOM" id="CLU_020865_2_0_11"/>
<evidence type="ECO:0000256" key="6">
    <source>
        <dbReference type="SAM" id="Phobius"/>
    </source>
</evidence>
<feature type="transmembrane region" description="Helical" evidence="6">
    <location>
        <begin position="119"/>
        <end position="138"/>
    </location>
</feature>
<evidence type="ECO:0000313" key="8">
    <source>
        <dbReference type="EMBL" id="BAJ27129.1"/>
    </source>
</evidence>
<dbReference type="Proteomes" id="UP000007076">
    <property type="component" value="Chromosome"/>
</dbReference>
<feature type="transmembrane region" description="Helical" evidence="6">
    <location>
        <begin position="482"/>
        <end position="500"/>
    </location>
</feature>
<name>E4N7E8_KITSK</name>
<feature type="transmembrane region" description="Helical" evidence="6">
    <location>
        <begin position="145"/>
        <end position="164"/>
    </location>
</feature>
<dbReference type="PATRIC" id="fig|452652.3.peg.1294"/>
<accession>E4N7E8</accession>
<dbReference type="KEGG" id="ksk:KSE_12990"/>
<dbReference type="InterPro" id="IPR049453">
    <property type="entry name" value="Memb_transporter_dom"/>
</dbReference>
<evidence type="ECO:0000313" key="9">
    <source>
        <dbReference type="Proteomes" id="UP000007076"/>
    </source>
</evidence>
<comment type="subcellular location">
    <subcellularLocation>
        <location evidence="1">Membrane</location>
        <topology evidence="1">Multi-pass membrane protein</topology>
    </subcellularLocation>
</comment>
<dbReference type="AlphaFoldDB" id="E4N7E8"/>
<sequence>MPQPPVPDRSGRVGRSGRVREALRVLSPRGALVLGRVDGALWFAVRAALAMALPALPLVAAGEPRLAVYAMLGAFTTTFGRNLPYRRRARVLAVVALAMTCAVACGSALAVAARPSEGGLGAVAVVAATALVAGAAKFCCDTARLGGLGAVLLLFAFAVAANGATTAAQVGPQAAAAAVGAASAWLWALSGRLWHPDRPQRLVTAAALRAVADLLESADGAARSRARYRATAAVLQAYASLGAGPPTGPSDGARGGACLRLADVCWSLLVRSAYRAPAGAPGQARRLRSQAGLLADGRHRSPVLVGALPVPGRPGTGGSRAPRPGGVPASGFDAALRRIAELRSGADRASRRAAVFAVPALRMTLGTGTAGTLAVLLGLGHGYWAAISAAAVLHSVSVRTTVQRAVQRTVGTLAGLLIALAVLGAGPGPMALALVIVVLEFALEYLVVRNYALGVVFVTPLALLMSDLVAPTGTLGLLRDRALGSVLGIGVGLLCALLVVHDRAAVRVERALAACAAAAADAERAAAPATGGALPGAQAQARLAAAVVELHEAADAAAGELWESGIDPVRLAAAEQHAYLLLQRLSPG</sequence>
<reference evidence="8 9" key="1">
    <citation type="journal article" date="2010" name="DNA Res.">
        <title>Genome sequence of Kitasatospora setae NBRC 14216T: an evolutionary snapshot of the family Streptomycetaceae.</title>
        <authorList>
            <person name="Ichikawa N."/>
            <person name="Oguchi A."/>
            <person name="Ikeda H."/>
            <person name="Ishikawa J."/>
            <person name="Kitani S."/>
            <person name="Watanabe Y."/>
            <person name="Nakamura S."/>
            <person name="Katano Y."/>
            <person name="Kishi E."/>
            <person name="Sasagawa M."/>
            <person name="Ankai A."/>
            <person name="Fukui S."/>
            <person name="Hashimoto Y."/>
            <person name="Kamata S."/>
            <person name="Otoguro M."/>
            <person name="Tanikawa S."/>
            <person name="Nihira T."/>
            <person name="Horinouchi S."/>
            <person name="Ohnishi Y."/>
            <person name="Hayakawa M."/>
            <person name="Kuzuyama T."/>
            <person name="Arisawa A."/>
            <person name="Nomoto F."/>
            <person name="Miura H."/>
            <person name="Takahashi Y."/>
            <person name="Fujita N."/>
        </authorList>
    </citation>
    <scope>NUCLEOTIDE SEQUENCE [LARGE SCALE GENOMIC DNA]</scope>
    <source>
        <strain evidence="9">ATCC 33774 / DSM 43861 / JCM 3304 / KCC A-0304 / NBRC 14216 / KM-6054</strain>
    </source>
</reference>
<evidence type="ECO:0000256" key="5">
    <source>
        <dbReference type="SAM" id="MobiDB-lite"/>
    </source>
</evidence>
<protein>
    <recommendedName>
        <fullName evidence="7">Integral membrane bound transporter domain-containing protein</fullName>
    </recommendedName>
</protein>
<keyword evidence="3 6" id="KW-1133">Transmembrane helix</keyword>
<feature type="region of interest" description="Disordered" evidence="5">
    <location>
        <begin position="306"/>
        <end position="326"/>
    </location>
</feature>
<keyword evidence="4 6" id="KW-0472">Membrane</keyword>
<feature type="transmembrane region" description="Helical" evidence="6">
    <location>
        <begin position="91"/>
        <end position="113"/>
    </location>
</feature>
<dbReference type="eggNOG" id="COG4129">
    <property type="taxonomic scope" value="Bacteria"/>
</dbReference>
<feature type="transmembrane region" description="Helical" evidence="6">
    <location>
        <begin position="451"/>
        <end position="470"/>
    </location>
</feature>
<dbReference type="GO" id="GO:0016020">
    <property type="term" value="C:membrane"/>
    <property type="evidence" value="ECO:0007669"/>
    <property type="project" value="UniProtKB-SubCell"/>
</dbReference>
<dbReference type="STRING" id="452652.KSE_12990"/>
<gene>
    <name evidence="8" type="ordered locus">KSE_12990</name>
</gene>
<dbReference type="RefSeq" id="WP_014134447.1">
    <property type="nucleotide sequence ID" value="NC_016109.1"/>
</dbReference>
<feature type="transmembrane region" description="Helical" evidence="6">
    <location>
        <begin position="414"/>
        <end position="439"/>
    </location>
</feature>
<evidence type="ECO:0000256" key="1">
    <source>
        <dbReference type="ARBA" id="ARBA00004141"/>
    </source>
</evidence>
<evidence type="ECO:0000256" key="3">
    <source>
        <dbReference type="ARBA" id="ARBA00022989"/>
    </source>
</evidence>
<keyword evidence="9" id="KW-1185">Reference proteome</keyword>
<proteinExistence type="predicted"/>
<dbReference type="eggNOG" id="COG1289">
    <property type="taxonomic scope" value="Bacteria"/>
</dbReference>
<feature type="transmembrane region" description="Helical" evidence="6">
    <location>
        <begin position="170"/>
        <end position="189"/>
    </location>
</feature>
<evidence type="ECO:0000256" key="2">
    <source>
        <dbReference type="ARBA" id="ARBA00022692"/>
    </source>
</evidence>
<evidence type="ECO:0000259" key="7">
    <source>
        <dbReference type="Pfam" id="PF13515"/>
    </source>
</evidence>
<feature type="transmembrane region" description="Helical" evidence="6">
    <location>
        <begin position="39"/>
        <end position="60"/>
    </location>
</feature>
<dbReference type="EMBL" id="AP010968">
    <property type="protein sequence ID" value="BAJ27129.1"/>
    <property type="molecule type" value="Genomic_DNA"/>
</dbReference>